<feature type="region of interest" description="Disordered" evidence="2">
    <location>
        <begin position="121"/>
        <end position="147"/>
    </location>
</feature>
<organism evidence="4 5">
    <name type="scientific">Acidithiobacillus thiooxidans</name>
    <name type="common">Thiobacillus thiooxidans</name>
    <dbReference type="NCBI Taxonomy" id="930"/>
    <lineage>
        <taxon>Bacteria</taxon>
        <taxon>Pseudomonadati</taxon>
        <taxon>Pseudomonadota</taxon>
        <taxon>Acidithiobacillia</taxon>
        <taxon>Acidithiobacillales</taxon>
        <taxon>Acidithiobacillaceae</taxon>
        <taxon>Acidithiobacillus</taxon>
    </lineage>
</organism>
<dbReference type="Gene3D" id="1.10.1710.10">
    <property type="entry name" value="ProQ/FinO domain"/>
    <property type="match status" value="1"/>
</dbReference>
<dbReference type="STRING" id="930.GCA_002079865_02800"/>
<gene>
    <name evidence="4" type="ORF">A6P07_07195</name>
</gene>
<evidence type="ECO:0000313" key="4">
    <source>
        <dbReference type="EMBL" id="OCX73908.1"/>
    </source>
</evidence>
<feature type="region of interest" description="Disordered" evidence="2">
    <location>
        <begin position="1"/>
        <end position="20"/>
    </location>
</feature>
<dbReference type="AlphaFoldDB" id="A0A1C2JCH0"/>
<dbReference type="EMBL" id="LWSA01000090">
    <property type="protein sequence ID" value="OCX73908.1"/>
    <property type="molecule type" value="Genomic_DNA"/>
</dbReference>
<dbReference type="Pfam" id="PF04352">
    <property type="entry name" value="ProQ"/>
    <property type="match status" value="1"/>
</dbReference>
<protein>
    <recommendedName>
        <fullName evidence="3">ProQ/FinO domain-containing protein</fullName>
    </recommendedName>
</protein>
<dbReference type="GO" id="GO:0003723">
    <property type="term" value="F:RNA binding"/>
    <property type="evidence" value="ECO:0007669"/>
    <property type="project" value="UniProtKB-KW"/>
</dbReference>
<name>A0A1C2JCH0_ACITH</name>
<dbReference type="InterPro" id="IPR016103">
    <property type="entry name" value="ProQ/FinO"/>
</dbReference>
<feature type="compositionally biased region" description="Basic and acidic residues" evidence="2">
    <location>
        <begin position="132"/>
        <end position="147"/>
    </location>
</feature>
<comment type="caution">
    <text evidence="4">The sequence shown here is derived from an EMBL/GenBank/DDBJ whole genome shotgun (WGS) entry which is preliminary data.</text>
</comment>
<evidence type="ECO:0000256" key="2">
    <source>
        <dbReference type="SAM" id="MobiDB-lite"/>
    </source>
</evidence>
<dbReference type="InterPro" id="IPR036442">
    <property type="entry name" value="ProQ/FinO_sf"/>
</dbReference>
<keyword evidence="1" id="KW-0694">RNA-binding</keyword>
<proteinExistence type="predicted"/>
<dbReference type="SUPFAM" id="SSF48657">
    <property type="entry name" value="FinO-like"/>
    <property type="match status" value="1"/>
</dbReference>
<feature type="domain" description="ProQ/FinO" evidence="3">
    <location>
        <begin position="61"/>
        <end position="152"/>
    </location>
</feature>
<dbReference type="Proteomes" id="UP000094893">
    <property type="component" value="Unassembled WGS sequence"/>
</dbReference>
<reference evidence="4 5" key="1">
    <citation type="journal article" date="2016" name="Int. J. Mol. Sci.">
        <title>Comparative genomics of the extreme acidophile Acidithiobacillus thiooxidans reveals intraspecific divergence and niche adaptation.</title>
        <authorList>
            <person name="Zhang X."/>
            <person name="Feng X."/>
            <person name="Tao J."/>
            <person name="Ma L."/>
            <person name="Xiao Y."/>
            <person name="Liang Y."/>
            <person name="Liu X."/>
            <person name="Yin H."/>
        </authorList>
    </citation>
    <scope>NUCLEOTIDE SEQUENCE [LARGE SCALE GENOMIC DNA]</scope>
    <source>
        <strain evidence="4 5">A02</strain>
    </source>
</reference>
<sequence length="164" mass="19306">MQEKALHKKPANKKPQVNKNPHKLPLFVYGKEGAILNQKFIEMLYRRLCYGDLKHLAPALGQVLPLRLHVHKDLPNRLKLKQRWPELNKGDRHKIIFAILRIHARRPEYLRVVAAPNRQRHDLGGKPIEPVSAEHRDYARQKRERLSRTSEISRKTWLFVRSSG</sequence>
<evidence type="ECO:0000313" key="5">
    <source>
        <dbReference type="Proteomes" id="UP000094893"/>
    </source>
</evidence>
<evidence type="ECO:0000256" key="1">
    <source>
        <dbReference type="ARBA" id="ARBA00022884"/>
    </source>
</evidence>
<evidence type="ECO:0000259" key="3">
    <source>
        <dbReference type="Pfam" id="PF04352"/>
    </source>
</evidence>
<accession>A0A1C2JCH0</accession>
<feature type="compositionally biased region" description="Basic residues" evidence="2">
    <location>
        <begin position="1"/>
        <end position="12"/>
    </location>
</feature>
<dbReference type="RefSeq" id="WP_065957764.1">
    <property type="nucleotide sequence ID" value="NZ_LWRZ01000030.1"/>
</dbReference>